<reference evidence="1 2" key="1">
    <citation type="submission" date="2016-06" db="EMBL/GenBank/DDBJ databases">
        <title>The Draft Genome Sequence and Annotation of the Desert Woodrat Neotoma lepida.</title>
        <authorList>
            <person name="Campbell M."/>
            <person name="Oakeson K.F."/>
            <person name="Yandell M."/>
            <person name="Halpert J.R."/>
            <person name="Dearing D."/>
        </authorList>
    </citation>
    <scope>NUCLEOTIDE SEQUENCE [LARGE SCALE GENOMIC DNA]</scope>
    <source>
        <strain evidence="1">417</strain>
        <tissue evidence="1">Liver</tissue>
    </source>
</reference>
<gene>
    <name evidence="1" type="ORF">A6R68_06646</name>
</gene>
<dbReference type="Proteomes" id="UP000092124">
    <property type="component" value="Unassembled WGS sequence"/>
</dbReference>
<comment type="caution">
    <text evidence="1">The sequence shown here is derived from an EMBL/GenBank/DDBJ whole genome shotgun (WGS) entry which is preliminary data.</text>
</comment>
<sequence length="215" mass="23661">MLVFTRGGREGVYTEALLQEGVYIAALLQEDVYSVTLLQEGVYTVAFLQEGVYTVVLLQEDVYTAALLQEGVYIAAFLQRHGVVQGSGRMSPRSVCDPPGTTGSALAVHSIPGRQLAECSRTFCLQKGEKSSFIHTGCLLSVDLTHSHELHIFTSGFQKTTLISPNGCHSSALQTRKCPFISERMNPHYKENLIYRNSSPARDPFLSFHFAVGDN</sequence>
<dbReference type="EMBL" id="LZPO01097130">
    <property type="protein sequence ID" value="OBS64814.1"/>
    <property type="molecule type" value="Genomic_DNA"/>
</dbReference>
<name>A0A1A6GG29_NEOLE</name>
<organism evidence="1 2">
    <name type="scientific">Neotoma lepida</name>
    <name type="common">Desert woodrat</name>
    <dbReference type="NCBI Taxonomy" id="56216"/>
    <lineage>
        <taxon>Eukaryota</taxon>
        <taxon>Metazoa</taxon>
        <taxon>Chordata</taxon>
        <taxon>Craniata</taxon>
        <taxon>Vertebrata</taxon>
        <taxon>Euteleostomi</taxon>
        <taxon>Mammalia</taxon>
        <taxon>Eutheria</taxon>
        <taxon>Euarchontoglires</taxon>
        <taxon>Glires</taxon>
        <taxon>Rodentia</taxon>
        <taxon>Myomorpha</taxon>
        <taxon>Muroidea</taxon>
        <taxon>Cricetidae</taxon>
        <taxon>Neotominae</taxon>
        <taxon>Neotoma</taxon>
    </lineage>
</organism>
<dbReference type="AlphaFoldDB" id="A0A1A6GG29"/>
<proteinExistence type="predicted"/>
<evidence type="ECO:0000313" key="1">
    <source>
        <dbReference type="EMBL" id="OBS64814.1"/>
    </source>
</evidence>
<protein>
    <submittedName>
        <fullName evidence="1">Uncharacterized protein</fullName>
    </submittedName>
</protein>
<keyword evidence="2" id="KW-1185">Reference proteome</keyword>
<accession>A0A1A6GG29</accession>
<evidence type="ECO:0000313" key="2">
    <source>
        <dbReference type="Proteomes" id="UP000092124"/>
    </source>
</evidence>